<evidence type="ECO:0000256" key="9">
    <source>
        <dbReference type="ARBA" id="ARBA00023170"/>
    </source>
</evidence>
<reference evidence="20" key="1">
    <citation type="submission" date="2012-12" db="EMBL/GenBank/DDBJ databases">
        <authorList>
            <person name="Hellsten U."/>
            <person name="Grimwood J."/>
            <person name="Chapman J.A."/>
            <person name="Shapiro H."/>
            <person name="Aerts A."/>
            <person name="Otillar R.P."/>
            <person name="Terry A.Y."/>
            <person name="Boore J.L."/>
            <person name="Simakov O."/>
            <person name="Marletaz F."/>
            <person name="Cho S.-J."/>
            <person name="Edsinger-Gonzales E."/>
            <person name="Havlak P."/>
            <person name="Kuo D.-H."/>
            <person name="Larsson T."/>
            <person name="Lv J."/>
            <person name="Arendt D."/>
            <person name="Savage R."/>
            <person name="Osoegawa K."/>
            <person name="de Jong P."/>
            <person name="Lindberg D.R."/>
            <person name="Seaver E.C."/>
            <person name="Weisblat D.A."/>
            <person name="Putnam N.H."/>
            <person name="Grigoriev I.V."/>
            <person name="Rokhsar D.S."/>
        </authorList>
    </citation>
    <scope>NUCLEOTIDE SEQUENCE</scope>
    <source>
        <strain evidence="20">I ESC-2004</strain>
    </source>
</reference>
<evidence type="ECO:0000259" key="17">
    <source>
        <dbReference type="SMART" id="SM00079"/>
    </source>
</evidence>
<dbReference type="STRING" id="283909.R7UZF4"/>
<comment type="subcellular location">
    <subcellularLocation>
        <location evidence="14">Postsynaptic cell membrane</location>
        <topology evidence="14">Multi-pass membrane protein</topology>
    </subcellularLocation>
</comment>
<keyword evidence="8 15" id="KW-0472">Membrane</keyword>
<evidence type="ECO:0000256" key="11">
    <source>
        <dbReference type="ARBA" id="ARBA00023257"/>
    </source>
</evidence>
<dbReference type="EMBL" id="KB296270">
    <property type="protein sequence ID" value="ELU11963.1"/>
    <property type="molecule type" value="Genomic_DNA"/>
</dbReference>
<keyword evidence="11" id="KW-0628">Postsynaptic cell membrane</keyword>
<gene>
    <name evidence="18" type="ORF">CAPTEDRAFT_183778</name>
</gene>
<evidence type="ECO:0000256" key="6">
    <source>
        <dbReference type="ARBA" id="ARBA00023018"/>
    </source>
</evidence>
<dbReference type="Pfam" id="PF00060">
    <property type="entry name" value="Lig_chan"/>
    <property type="match status" value="1"/>
</dbReference>
<dbReference type="CDD" id="cd13714">
    <property type="entry name" value="PBP2_iGluR_Kainate"/>
    <property type="match status" value="1"/>
</dbReference>
<dbReference type="PANTHER" id="PTHR18966">
    <property type="entry name" value="IONOTROPIC GLUTAMATE RECEPTOR"/>
    <property type="match status" value="1"/>
</dbReference>
<dbReference type="Proteomes" id="UP000014760">
    <property type="component" value="Unassembled WGS sequence"/>
</dbReference>
<keyword evidence="12" id="KW-1071">Ligand-gated ion channel</keyword>
<keyword evidence="9" id="KW-0675">Receptor</keyword>
<reference evidence="18 20" key="2">
    <citation type="journal article" date="2013" name="Nature">
        <title>Insights into bilaterian evolution from three spiralian genomes.</title>
        <authorList>
            <person name="Simakov O."/>
            <person name="Marletaz F."/>
            <person name="Cho S.J."/>
            <person name="Edsinger-Gonzales E."/>
            <person name="Havlak P."/>
            <person name="Hellsten U."/>
            <person name="Kuo D.H."/>
            <person name="Larsson T."/>
            <person name="Lv J."/>
            <person name="Arendt D."/>
            <person name="Savage R."/>
            <person name="Osoegawa K."/>
            <person name="de Jong P."/>
            <person name="Grimwood J."/>
            <person name="Chapman J.A."/>
            <person name="Shapiro H."/>
            <person name="Aerts A."/>
            <person name="Otillar R.P."/>
            <person name="Terry A.Y."/>
            <person name="Boore J.L."/>
            <person name="Grigoriev I.V."/>
            <person name="Lindberg D.R."/>
            <person name="Seaver E.C."/>
            <person name="Weisblat D.A."/>
            <person name="Putnam N.H."/>
            <person name="Rokhsar D.S."/>
        </authorList>
    </citation>
    <scope>NUCLEOTIDE SEQUENCE</scope>
    <source>
        <strain evidence="18 20">I ESC-2004</strain>
    </source>
</reference>
<reference evidence="19" key="3">
    <citation type="submission" date="2015-06" db="UniProtKB">
        <authorList>
            <consortium name="EnsemblMetazoa"/>
        </authorList>
    </citation>
    <scope>IDENTIFICATION</scope>
</reference>
<name>R7UZF4_CAPTE</name>
<evidence type="ECO:0000313" key="19">
    <source>
        <dbReference type="EnsemblMetazoa" id="CapteP183778"/>
    </source>
</evidence>
<evidence type="ECO:0000256" key="16">
    <source>
        <dbReference type="SAM" id="SignalP"/>
    </source>
</evidence>
<feature type="transmembrane region" description="Helical" evidence="15">
    <location>
        <begin position="182"/>
        <end position="208"/>
    </location>
</feature>
<evidence type="ECO:0000256" key="14">
    <source>
        <dbReference type="ARBA" id="ARBA00034104"/>
    </source>
</evidence>
<keyword evidence="10" id="KW-0325">Glycoprotein</keyword>
<dbReference type="FunFam" id="3.40.190.10:FF:000060">
    <property type="entry name" value="Glutamate receptor ionotropic, kainate 1"/>
    <property type="match status" value="1"/>
</dbReference>
<organism evidence="18">
    <name type="scientific">Capitella teleta</name>
    <name type="common">Polychaete worm</name>
    <dbReference type="NCBI Taxonomy" id="283909"/>
    <lineage>
        <taxon>Eukaryota</taxon>
        <taxon>Metazoa</taxon>
        <taxon>Spiralia</taxon>
        <taxon>Lophotrochozoa</taxon>
        <taxon>Annelida</taxon>
        <taxon>Polychaeta</taxon>
        <taxon>Sedentaria</taxon>
        <taxon>Scolecida</taxon>
        <taxon>Capitellidae</taxon>
        <taxon>Capitella</taxon>
    </lineage>
</organism>
<dbReference type="InterPro" id="IPR001320">
    <property type="entry name" value="Iontro_rcpt_C"/>
</dbReference>
<dbReference type="GO" id="GO:0015276">
    <property type="term" value="F:ligand-gated monoatomic ion channel activity"/>
    <property type="evidence" value="ECO:0007669"/>
    <property type="project" value="InterPro"/>
</dbReference>
<dbReference type="HOGENOM" id="CLU_007257_5_0_1"/>
<keyword evidence="5 15" id="KW-1133">Transmembrane helix</keyword>
<evidence type="ECO:0000256" key="10">
    <source>
        <dbReference type="ARBA" id="ARBA00023180"/>
    </source>
</evidence>
<evidence type="ECO:0000256" key="3">
    <source>
        <dbReference type="ARBA" id="ARBA00022692"/>
    </source>
</evidence>
<protein>
    <recommendedName>
        <fullName evidence="17">Ionotropic glutamate receptor C-terminal domain-containing protein</fullName>
    </recommendedName>
</protein>
<dbReference type="Gene3D" id="3.40.190.10">
    <property type="entry name" value="Periplasmic binding protein-like II"/>
    <property type="match status" value="2"/>
</dbReference>
<dbReference type="EMBL" id="AMQN01005548">
    <property type="status" value="NOT_ANNOTATED_CDS"/>
    <property type="molecule type" value="Genomic_DNA"/>
</dbReference>
<feature type="signal peptide" evidence="16">
    <location>
        <begin position="1"/>
        <end position="19"/>
    </location>
</feature>
<evidence type="ECO:0000313" key="20">
    <source>
        <dbReference type="Proteomes" id="UP000014760"/>
    </source>
</evidence>
<feature type="domain" description="Ionotropic glutamate receptor C-terminal" evidence="17">
    <location>
        <begin position="1"/>
        <end position="163"/>
    </location>
</feature>
<evidence type="ECO:0000256" key="12">
    <source>
        <dbReference type="ARBA" id="ARBA00023286"/>
    </source>
</evidence>
<evidence type="ECO:0000256" key="4">
    <source>
        <dbReference type="ARBA" id="ARBA00022729"/>
    </source>
</evidence>
<evidence type="ECO:0000313" key="18">
    <source>
        <dbReference type="EMBL" id="ELU11963.1"/>
    </source>
</evidence>
<dbReference type="SMART" id="SM00079">
    <property type="entry name" value="PBPe"/>
    <property type="match status" value="1"/>
</dbReference>
<dbReference type="InterPro" id="IPR015683">
    <property type="entry name" value="Ionotropic_Glu_rcpt"/>
</dbReference>
<evidence type="ECO:0000256" key="15">
    <source>
        <dbReference type="SAM" id="Phobius"/>
    </source>
</evidence>
<keyword evidence="2" id="KW-1003">Cell membrane</keyword>
<dbReference type="GO" id="GO:0045211">
    <property type="term" value="C:postsynaptic membrane"/>
    <property type="evidence" value="ECO:0007669"/>
    <property type="project" value="UniProtKB-SubCell"/>
</dbReference>
<evidence type="ECO:0000256" key="7">
    <source>
        <dbReference type="ARBA" id="ARBA00023065"/>
    </source>
</evidence>
<evidence type="ECO:0000256" key="1">
    <source>
        <dbReference type="ARBA" id="ARBA00022448"/>
    </source>
</evidence>
<keyword evidence="6" id="KW-0770">Synapse</keyword>
<keyword evidence="3 15" id="KW-0812">Transmembrane</keyword>
<sequence length="285" mass="31976">MWWFFTLIMISSYTANLAAFLTVERMTSPIENADDLSKQTEIKYGSVYGGSTMTFFKSSKIQTYQRMWNYMASAKPSVFVNSTKEGIERVMKGNYAYLLESTMNEYITERNCELMQVGGMLDSKGYGIGTPMGSPYRDLISDAILKLQEGQSLQMLYNKWWKEKGGAGHCIPDDKNKKDANALAIANVGGVFVVLVAGLILSLVVSLLEFVWKSHRSTDPDKPPVCQEMAEEFRFAMQCFGSSTKPVKRSRKISAVEHLEGNGLTMPLSGYPMHNHSVPIKDIYT</sequence>
<dbReference type="OrthoDB" id="5984008at2759"/>
<keyword evidence="4 16" id="KW-0732">Signal</keyword>
<evidence type="ECO:0000256" key="5">
    <source>
        <dbReference type="ARBA" id="ARBA00022989"/>
    </source>
</evidence>
<evidence type="ECO:0000256" key="13">
    <source>
        <dbReference type="ARBA" id="ARBA00023303"/>
    </source>
</evidence>
<accession>R7UZF4</accession>
<evidence type="ECO:0000256" key="8">
    <source>
        <dbReference type="ARBA" id="ARBA00023136"/>
    </source>
</evidence>
<dbReference type="OMA" id="VVICELI"/>
<keyword evidence="7" id="KW-0406">Ion transport</keyword>
<dbReference type="AlphaFoldDB" id="R7UZF4"/>
<keyword evidence="20" id="KW-1185">Reference proteome</keyword>
<evidence type="ECO:0000256" key="2">
    <source>
        <dbReference type="ARBA" id="ARBA00022475"/>
    </source>
</evidence>
<proteinExistence type="predicted"/>
<keyword evidence="13" id="KW-0407">Ion channel</keyword>
<keyword evidence="1" id="KW-0813">Transport</keyword>
<dbReference type="SUPFAM" id="SSF53850">
    <property type="entry name" value="Periplasmic binding protein-like II"/>
    <property type="match status" value="1"/>
</dbReference>
<feature type="chain" id="PRO_5011105227" description="Ionotropic glutamate receptor C-terminal domain-containing protein" evidence="16">
    <location>
        <begin position="20"/>
        <end position="285"/>
    </location>
</feature>
<dbReference type="EnsemblMetazoa" id="CapteT183778">
    <property type="protein sequence ID" value="CapteP183778"/>
    <property type="gene ID" value="CapteG183778"/>
</dbReference>